<dbReference type="FunFam" id="4.10.410.10:FF:000020">
    <property type="entry name" value="Collagen, type VI, alpha 3"/>
    <property type="match status" value="1"/>
</dbReference>
<dbReference type="GO" id="GO:0004867">
    <property type="term" value="F:serine-type endopeptidase inhibitor activity"/>
    <property type="evidence" value="ECO:0007669"/>
    <property type="project" value="UniProtKB-KW"/>
</dbReference>
<protein>
    <recommendedName>
        <fullName evidence="6">BPTI/Kunitz inhibitor domain-containing protein</fullName>
    </recommendedName>
</protein>
<dbReference type="SMART" id="SM00131">
    <property type="entry name" value="KU"/>
    <property type="match status" value="2"/>
</dbReference>
<dbReference type="OrthoDB" id="5950222at2759"/>
<dbReference type="CDD" id="cd00109">
    <property type="entry name" value="Kunitz-type"/>
    <property type="match status" value="2"/>
</dbReference>
<evidence type="ECO:0000256" key="1">
    <source>
        <dbReference type="ARBA" id="ARBA00004613"/>
    </source>
</evidence>
<evidence type="ECO:0000313" key="8">
    <source>
        <dbReference type="Proteomes" id="UP000281553"/>
    </source>
</evidence>
<dbReference type="Gene3D" id="4.10.410.10">
    <property type="entry name" value="Pancreatic trypsin inhibitor Kunitz domain"/>
    <property type="match status" value="2"/>
</dbReference>
<dbReference type="FunFam" id="4.10.410.10:FF:000004">
    <property type="entry name" value="Tissue factor pathway inhibitor"/>
    <property type="match status" value="1"/>
</dbReference>
<name>A0A3P7NW82_DIBLA</name>
<gene>
    <name evidence="7" type="ORF">DILT_LOCUS8830</name>
</gene>
<dbReference type="Proteomes" id="UP000281553">
    <property type="component" value="Unassembled WGS sequence"/>
</dbReference>
<feature type="domain" description="BPTI/Kunitz inhibitor" evidence="6">
    <location>
        <begin position="140"/>
        <end position="190"/>
    </location>
</feature>
<keyword evidence="8" id="KW-1185">Reference proteome</keyword>
<evidence type="ECO:0000256" key="3">
    <source>
        <dbReference type="ARBA" id="ARBA00022690"/>
    </source>
</evidence>
<dbReference type="InterPro" id="IPR036880">
    <property type="entry name" value="Kunitz_BPTI_sf"/>
</dbReference>
<dbReference type="GO" id="GO:0005615">
    <property type="term" value="C:extracellular space"/>
    <property type="evidence" value="ECO:0007669"/>
    <property type="project" value="TreeGrafter"/>
</dbReference>
<evidence type="ECO:0000256" key="4">
    <source>
        <dbReference type="ARBA" id="ARBA00022900"/>
    </source>
</evidence>
<dbReference type="PROSITE" id="PS50279">
    <property type="entry name" value="BPTI_KUNITZ_2"/>
    <property type="match status" value="2"/>
</dbReference>
<dbReference type="PANTHER" id="PTHR10083:SF381">
    <property type="entry name" value="BPTI_KUNITZ INHIBITOR DOMAIN-CONTAINING PROTEIN"/>
    <property type="match status" value="1"/>
</dbReference>
<keyword evidence="2" id="KW-0964">Secreted</keyword>
<sequence>MFRGASQKNDGSIVTVADIMKTQHSLSLSSVSRSGNLCEQPLETGPCRAFIRRYGFNPQTGRCQFFTYGGCAGNANNFETEEECMARCGGAGSADFCRDVRCGPNARCEAGKCVCEQGYEGDAERGCQPIQSVASSANPCELPFETGPCRAFVRRFGFNPRTGRCEAFTYGGCRGNENKFETEEECTARCRVTPLGANF</sequence>
<evidence type="ECO:0000256" key="5">
    <source>
        <dbReference type="ARBA" id="ARBA00023157"/>
    </source>
</evidence>
<comment type="subcellular location">
    <subcellularLocation>
        <location evidence="1">Secreted</location>
    </subcellularLocation>
</comment>
<feature type="domain" description="BPTI/Kunitz inhibitor" evidence="6">
    <location>
        <begin position="38"/>
        <end position="88"/>
    </location>
</feature>
<dbReference type="Pfam" id="PF00014">
    <property type="entry name" value="Kunitz_BPTI"/>
    <property type="match status" value="2"/>
</dbReference>
<dbReference type="SUPFAM" id="SSF57362">
    <property type="entry name" value="BPTI-like"/>
    <property type="match status" value="2"/>
</dbReference>
<evidence type="ECO:0000259" key="6">
    <source>
        <dbReference type="PROSITE" id="PS50279"/>
    </source>
</evidence>
<keyword evidence="4" id="KW-0722">Serine protease inhibitor</keyword>
<organism evidence="7 8">
    <name type="scientific">Dibothriocephalus latus</name>
    <name type="common">Fish tapeworm</name>
    <name type="synonym">Diphyllobothrium latum</name>
    <dbReference type="NCBI Taxonomy" id="60516"/>
    <lineage>
        <taxon>Eukaryota</taxon>
        <taxon>Metazoa</taxon>
        <taxon>Spiralia</taxon>
        <taxon>Lophotrochozoa</taxon>
        <taxon>Platyhelminthes</taxon>
        <taxon>Cestoda</taxon>
        <taxon>Eucestoda</taxon>
        <taxon>Diphyllobothriidea</taxon>
        <taxon>Diphyllobothriidae</taxon>
        <taxon>Dibothriocephalus</taxon>
    </lineage>
</organism>
<dbReference type="InterPro" id="IPR002223">
    <property type="entry name" value="Kunitz_BPTI"/>
</dbReference>
<dbReference type="AlphaFoldDB" id="A0A3P7NW82"/>
<accession>A0A3P7NW82</accession>
<dbReference type="PROSITE" id="PS00280">
    <property type="entry name" value="BPTI_KUNITZ_1"/>
    <property type="match status" value="2"/>
</dbReference>
<keyword evidence="3" id="KW-0646">Protease inhibitor</keyword>
<keyword evidence="5" id="KW-1015">Disulfide bond</keyword>
<dbReference type="PANTHER" id="PTHR10083">
    <property type="entry name" value="KUNITZ-TYPE PROTEASE INHIBITOR-RELATED"/>
    <property type="match status" value="1"/>
</dbReference>
<evidence type="ECO:0000256" key="2">
    <source>
        <dbReference type="ARBA" id="ARBA00022525"/>
    </source>
</evidence>
<dbReference type="InterPro" id="IPR050098">
    <property type="entry name" value="TFPI/VKTCI-like"/>
</dbReference>
<dbReference type="InterPro" id="IPR020901">
    <property type="entry name" value="Prtase_inh_Kunz-CS"/>
</dbReference>
<evidence type="ECO:0000313" key="7">
    <source>
        <dbReference type="EMBL" id="VDN12999.1"/>
    </source>
</evidence>
<reference evidence="7 8" key="1">
    <citation type="submission" date="2018-11" db="EMBL/GenBank/DDBJ databases">
        <authorList>
            <consortium name="Pathogen Informatics"/>
        </authorList>
    </citation>
    <scope>NUCLEOTIDE SEQUENCE [LARGE SCALE GENOMIC DNA]</scope>
</reference>
<dbReference type="PRINTS" id="PR00759">
    <property type="entry name" value="BASICPTASE"/>
</dbReference>
<proteinExistence type="predicted"/>
<dbReference type="EMBL" id="UYRU01055299">
    <property type="protein sequence ID" value="VDN12999.1"/>
    <property type="molecule type" value="Genomic_DNA"/>
</dbReference>